<dbReference type="InterPro" id="IPR010569">
    <property type="entry name" value="Myotubularin-like_Pase_dom"/>
</dbReference>
<proteinExistence type="inferred from homology"/>
<dbReference type="SUPFAM" id="SSF52799">
    <property type="entry name" value="(Phosphotyrosine protein) phosphatases II"/>
    <property type="match status" value="1"/>
</dbReference>
<accession>A0A7S2G7G5</accession>
<evidence type="ECO:0000259" key="5">
    <source>
        <dbReference type="PROSITE" id="PS51339"/>
    </source>
</evidence>
<dbReference type="AlphaFoldDB" id="A0A7S2G7G5"/>
<dbReference type="InterPro" id="IPR003595">
    <property type="entry name" value="Tyr_Pase_cat"/>
</dbReference>
<dbReference type="EMBL" id="HBGS01032918">
    <property type="protein sequence ID" value="CAD9434610.1"/>
    <property type="molecule type" value="Transcribed_RNA"/>
</dbReference>
<feature type="binding site" evidence="3">
    <location>
        <begin position="530"/>
        <end position="531"/>
    </location>
    <ligand>
        <name>substrate</name>
    </ligand>
</feature>
<dbReference type="Gene3D" id="2.30.29.30">
    <property type="entry name" value="Pleckstrin-homology domain (PH domain)/Phosphotyrosine-binding domain (PTB)"/>
    <property type="match status" value="1"/>
</dbReference>
<dbReference type="InterPro" id="IPR016130">
    <property type="entry name" value="Tyr_Pase_AS"/>
</dbReference>
<dbReference type="InterPro" id="IPR030564">
    <property type="entry name" value="Myotubularin"/>
</dbReference>
<dbReference type="PROSITE" id="PS00383">
    <property type="entry name" value="TYR_PHOSPHATASE_1"/>
    <property type="match status" value="1"/>
</dbReference>
<dbReference type="Pfam" id="PF06602">
    <property type="entry name" value="Myotub-related"/>
    <property type="match status" value="1"/>
</dbReference>
<organism evidence="6">
    <name type="scientific">Octactis speculum</name>
    <dbReference type="NCBI Taxonomy" id="3111310"/>
    <lineage>
        <taxon>Eukaryota</taxon>
        <taxon>Sar</taxon>
        <taxon>Stramenopiles</taxon>
        <taxon>Ochrophyta</taxon>
        <taxon>Dictyochophyceae</taxon>
        <taxon>Dictyochales</taxon>
        <taxon>Dictyochaceae</taxon>
        <taxon>Octactis</taxon>
    </lineage>
</organism>
<name>A0A7S2G7G5_9STRA</name>
<gene>
    <name evidence="6" type="ORF">DSPE1174_LOCUS16930</name>
</gene>
<feature type="region of interest" description="Disordered" evidence="4">
    <location>
        <begin position="805"/>
        <end position="831"/>
    </location>
</feature>
<dbReference type="SMART" id="SM00404">
    <property type="entry name" value="PTPc_motif"/>
    <property type="match status" value="1"/>
</dbReference>
<feature type="domain" description="Myotubularin phosphatase" evidence="5">
    <location>
        <begin position="361"/>
        <end position="761"/>
    </location>
</feature>
<reference evidence="6" key="1">
    <citation type="submission" date="2021-01" db="EMBL/GenBank/DDBJ databases">
        <authorList>
            <person name="Corre E."/>
            <person name="Pelletier E."/>
            <person name="Niang G."/>
            <person name="Scheremetjew M."/>
            <person name="Finn R."/>
            <person name="Kale V."/>
            <person name="Holt S."/>
            <person name="Cochrane G."/>
            <person name="Meng A."/>
            <person name="Brown T."/>
            <person name="Cohen L."/>
        </authorList>
    </citation>
    <scope>NUCLEOTIDE SEQUENCE</scope>
    <source>
        <strain evidence="6">CCMP1381</strain>
    </source>
</reference>
<sequence>MEVPSNGNPAEMLTTVIIEKGSVQKNPVWRFVDEDEKKRFQNLVNTINSSGVKLLNIFQSIANRKVGYLTVGDITDAMKMMEDYAQHNEHEAEGGGATTVDEEERAARDKLNTQLNKEVRSMMMLGIGMAMSNKSKAESSLVKKMKAEDAGMAGMSAELSLDFSTFFELFASAQKPINSLQECLAEWRSKLIVFEGASTRDIASGQTRRVEDIIKTSEVQALLSDFSGLLPGESIISPEIIFCSYRIEPIALEGIFLLTNYRIILLSNRAASQSERYRMPESFEQLHVPLMAVTRVEKDEFSSLTITCKDLRVISNLQFKNSPSFDAYAKIHERAFDATRTFAHRFFPLYKPDLAGEIKDGWHIYEPKKEFTRQGLLDCHADEMKSPTWKLVDNTDYKKSPTYPGKFLIPTSFTVTKNKSIDFRSKKRMPAVTWQNWQYPGAVLARSAQPMVGLSNKRSKEDEQLISLYRCRGHAESSEGGTTPDGKPFEMYIFDCRKSIAATGNKVQGKGVENIAHYKNCKLYYGNIGNIHTMRNSLADLADISVPSGSALTETDGDWLSNLENAGWLEHVRLVLEFSVKAAEKLHLEGASVLVHCSDGWDRTAQVCATAQLLLDPYYRTIEGFAVLVEKDWCAFGYKFQDRCGHNSVKENQERSPIFVQWLDVIHQIQSQFPDVFEYDSRLLVFVADHLFSGLFGTFLGNSEKIRFRELRCRERTCSIWTYVLANVDNFKSRNYVKDNGLEQLWPSYSIKNIQLWARYYQRWDQEVHPRYGKGSIHAWVDDWGKGPIVQGIELDASGQRLVHPVSKNDQPKTPTKKGKASAQPPAVVRI</sequence>
<evidence type="ECO:0000256" key="3">
    <source>
        <dbReference type="PIRSR" id="PIRSR630564-2"/>
    </source>
</evidence>
<dbReference type="CDD" id="cd14507">
    <property type="entry name" value="PTP-MTM-like"/>
    <property type="match status" value="1"/>
</dbReference>
<dbReference type="InterPro" id="IPR029021">
    <property type="entry name" value="Prot-tyrosine_phosphatase-like"/>
</dbReference>
<dbReference type="PANTHER" id="PTHR10807">
    <property type="entry name" value="MYOTUBULARIN-RELATED"/>
    <property type="match status" value="1"/>
</dbReference>
<feature type="binding site" evidence="3">
    <location>
        <begin position="597"/>
        <end position="603"/>
    </location>
    <ligand>
        <name>substrate</name>
    </ligand>
</feature>
<protein>
    <recommendedName>
        <fullName evidence="5">Myotubularin phosphatase domain-containing protein</fullName>
    </recommendedName>
</protein>
<dbReference type="GO" id="GO:0005737">
    <property type="term" value="C:cytoplasm"/>
    <property type="evidence" value="ECO:0007669"/>
    <property type="project" value="TreeGrafter"/>
</dbReference>
<dbReference type="PANTHER" id="PTHR10807:SF128">
    <property type="entry name" value="PHOSPHATIDYLINOSITOL-3,5-BISPHOSPHATE 3-PHOSPHATASE"/>
    <property type="match status" value="1"/>
</dbReference>
<evidence type="ECO:0000313" key="6">
    <source>
        <dbReference type="EMBL" id="CAD9434610.1"/>
    </source>
</evidence>
<dbReference type="SUPFAM" id="SSF50729">
    <property type="entry name" value="PH domain-like"/>
    <property type="match status" value="1"/>
</dbReference>
<comment type="similarity">
    <text evidence="1">Belongs to the protein-tyrosine phosphatase family. Non-receptor class myotubularin subfamily.</text>
</comment>
<evidence type="ECO:0000256" key="2">
    <source>
        <dbReference type="PIRSR" id="PIRSR630564-1"/>
    </source>
</evidence>
<evidence type="ECO:0000256" key="4">
    <source>
        <dbReference type="SAM" id="MobiDB-lite"/>
    </source>
</evidence>
<evidence type="ECO:0000256" key="1">
    <source>
        <dbReference type="ARBA" id="ARBA00007471"/>
    </source>
</evidence>
<feature type="active site" description="Phosphocysteine intermediate" evidence="2">
    <location>
        <position position="597"/>
    </location>
</feature>
<dbReference type="PROSITE" id="PS51339">
    <property type="entry name" value="PPASE_MYOTUBULARIN"/>
    <property type="match status" value="1"/>
</dbReference>
<dbReference type="InterPro" id="IPR011993">
    <property type="entry name" value="PH-like_dom_sf"/>
</dbReference>